<evidence type="ECO:0000313" key="4">
    <source>
        <dbReference type="Proteomes" id="UP000886743"/>
    </source>
</evidence>
<reference evidence="3" key="2">
    <citation type="journal article" date="2021" name="PeerJ">
        <title>Extensive microbial diversity within the chicken gut microbiome revealed by metagenomics and culture.</title>
        <authorList>
            <person name="Gilroy R."/>
            <person name="Ravi A."/>
            <person name="Getino M."/>
            <person name="Pursley I."/>
            <person name="Horton D.L."/>
            <person name="Alikhan N.F."/>
            <person name="Baker D."/>
            <person name="Gharbi K."/>
            <person name="Hall N."/>
            <person name="Watson M."/>
            <person name="Adriaenssens E.M."/>
            <person name="Foster-Nyarko E."/>
            <person name="Jarju S."/>
            <person name="Secka A."/>
            <person name="Antonio M."/>
            <person name="Oren A."/>
            <person name="Chaudhuri R.R."/>
            <person name="La Ragione R."/>
            <person name="Hildebrand F."/>
            <person name="Pallen M.J."/>
        </authorList>
    </citation>
    <scope>NUCLEOTIDE SEQUENCE</scope>
    <source>
        <strain evidence="3">4920</strain>
    </source>
</reference>
<keyword evidence="2" id="KW-0862">Zinc</keyword>
<dbReference type="EMBL" id="DVOF01000237">
    <property type="protein sequence ID" value="HIV03469.1"/>
    <property type="molecule type" value="Genomic_DNA"/>
</dbReference>
<dbReference type="NCBIfam" id="NF006042">
    <property type="entry name" value="PRK08185.1"/>
    <property type="match status" value="1"/>
</dbReference>
<dbReference type="NCBIfam" id="TIGR00167">
    <property type="entry name" value="cbbA"/>
    <property type="match status" value="1"/>
</dbReference>
<sequence>MLMNMKELLAVADKNEFAVPAFNIGSGSILRGVIESANEKNAPVILAIHPTELEFLGDSFIKTCIDEAHKSRVPMVIHLDHGGKFEEVLRAIRCGFTSVMIDASHMAYEDNVAITKKVVEVAHPLNVSVEAELGTIGNVGNSYEGGADEIIYTDPAQAKDFVEKTGIDTLAVAIGTAHGIYPKDKKPELKLDLLKTIRDTVNIPLVLHGGSSNPDKEIAESVKIGISKINISSDIKEAFYQKYREVLAENPDWREPNTIDPPCIEEMKKVIEFKMNLFNDIGKAELYK</sequence>
<evidence type="ECO:0000256" key="1">
    <source>
        <dbReference type="PIRSR" id="PIRSR001359-1"/>
    </source>
</evidence>
<dbReference type="PIRSF" id="PIRSF001359">
    <property type="entry name" value="F_bP_aldolase_II"/>
    <property type="match status" value="1"/>
</dbReference>
<dbReference type="AlphaFoldDB" id="A0A9D1NIV6"/>
<dbReference type="Proteomes" id="UP000886743">
    <property type="component" value="Unassembled WGS sequence"/>
</dbReference>
<protein>
    <submittedName>
        <fullName evidence="3">Ketose-bisphosphate aldolase</fullName>
    </submittedName>
</protein>
<feature type="binding site" evidence="2">
    <location>
        <position position="81"/>
    </location>
    <ligand>
        <name>Zn(2+)</name>
        <dbReference type="ChEBI" id="CHEBI:29105"/>
        <label>1</label>
        <note>catalytic</note>
    </ligand>
</feature>
<feature type="binding site" evidence="2">
    <location>
        <position position="132"/>
    </location>
    <ligand>
        <name>Zn(2+)</name>
        <dbReference type="ChEBI" id="CHEBI:29105"/>
        <label>2</label>
    </ligand>
</feature>
<dbReference type="CDD" id="cd00947">
    <property type="entry name" value="TBP_aldolase_IIB"/>
    <property type="match status" value="1"/>
</dbReference>
<keyword evidence="2" id="KW-0479">Metal-binding</keyword>
<dbReference type="PANTHER" id="PTHR30304">
    <property type="entry name" value="D-TAGATOSE-1,6-BISPHOSPHATE ALDOLASE"/>
    <property type="match status" value="1"/>
</dbReference>
<comment type="caution">
    <text evidence="3">The sequence shown here is derived from an EMBL/GenBank/DDBJ whole genome shotgun (WGS) entry which is preliminary data.</text>
</comment>
<dbReference type="SUPFAM" id="SSF51569">
    <property type="entry name" value="Aldolase"/>
    <property type="match status" value="1"/>
</dbReference>
<organism evidence="3 4">
    <name type="scientific">Candidatus Aphodoplasma excrementigallinarum</name>
    <dbReference type="NCBI Taxonomy" id="2840673"/>
    <lineage>
        <taxon>Bacteria</taxon>
        <taxon>Bacillati</taxon>
        <taxon>Bacillota</taxon>
        <taxon>Clostridia</taxon>
        <taxon>Eubacteriales</taxon>
        <taxon>Candidatus Aphodoplasma</taxon>
    </lineage>
</organism>
<dbReference type="PANTHER" id="PTHR30304:SF0">
    <property type="entry name" value="D-TAGATOSE-1,6-BISPHOSPHATE ALDOLASE SUBUNIT GATY-RELATED"/>
    <property type="match status" value="1"/>
</dbReference>
<accession>A0A9D1NIV6</accession>
<dbReference type="InterPro" id="IPR000771">
    <property type="entry name" value="FBA_II"/>
</dbReference>
<dbReference type="GO" id="GO:0008270">
    <property type="term" value="F:zinc ion binding"/>
    <property type="evidence" value="ECO:0007669"/>
    <property type="project" value="InterPro"/>
</dbReference>
<evidence type="ECO:0000313" key="3">
    <source>
        <dbReference type="EMBL" id="HIV03469.1"/>
    </source>
</evidence>
<name>A0A9D1NIV6_9FIRM</name>
<dbReference type="Gene3D" id="3.20.20.70">
    <property type="entry name" value="Aldolase class I"/>
    <property type="match status" value="1"/>
</dbReference>
<dbReference type="InterPro" id="IPR050246">
    <property type="entry name" value="Class_II_FBP_aldolase"/>
</dbReference>
<feature type="binding site" evidence="2">
    <location>
        <position position="208"/>
    </location>
    <ligand>
        <name>Zn(2+)</name>
        <dbReference type="ChEBI" id="CHEBI:29105"/>
        <label>1</label>
        <note>catalytic</note>
    </ligand>
</feature>
<proteinExistence type="predicted"/>
<dbReference type="InterPro" id="IPR013785">
    <property type="entry name" value="Aldolase_TIM"/>
</dbReference>
<gene>
    <name evidence="3" type="ORF">IAC74_07830</name>
</gene>
<feature type="binding site" evidence="2">
    <location>
        <position position="178"/>
    </location>
    <ligand>
        <name>Zn(2+)</name>
        <dbReference type="ChEBI" id="CHEBI:29105"/>
        <label>1</label>
        <note>catalytic</note>
    </ligand>
</feature>
<dbReference type="Pfam" id="PF01116">
    <property type="entry name" value="F_bP_aldolase"/>
    <property type="match status" value="1"/>
</dbReference>
<dbReference type="GO" id="GO:0016832">
    <property type="term" value="F:aldehyde-lyase activity"/>
    <property type="evidence" value="ECO:0007669"/>
    <property type="project" value="InterPro"/>
</dbReference>
<feature type="active site" description="Proton donor" evidence="1">
    <location>
        <position position="80"/>
    </location>
</feature>
<comment type="cofactor">
    <cofactor evidence="2">
        <name>Zn(2+)</name>
        <dbReference type="ChEBI" id="CHEBI:29105"/>
    </cofactor>
    <text evidence="2">Binds 2 Zn(2+) ions per subunit. One is catalytic and the other provides a structural contribution.</text>
</comment>
<evidence type="ECO:0000256" key="2">
    <source>
        <dbReference type="PIRSR" id="PIRSR001359-3"/>
    </source>
</evidence>
<feature type="binding site" evidence="2">
    <location>
        <position position="102"/>
    </location>
    <ligand>
        <name>Zn(2+)</name>
        <dbReference type="ChEBI" id="CHEBI:29105"/>
        <label>2</label>
    </ligand>
</feature>
<dbReference type="GO" id="GO:0005975">
    <property type="term" value="P:carbohydrate metabolic process"/>
    <property type="evidence" value="ECO:0007669"/>
    <property type="project" value="InterPro"/>
</dbReference>
<reference evidence="3" key="1">
    <citation type="submission" date="2020-10" db="EMBL/GenBank/DDBJ databases">
        <authorList>
            <person name="Gilroy R."/>
        </authorList>
    </citation>
    <scope>NUCLEOTIDE SEQUENCE</scope>
    <source>
        <strain evidence="3">4920</strain>
    </source>
</reference>